<sequence>LSQHEKLARANNIRFERIRTALLDDVKEATPPFRKLRETEALLTEIRDIKGKNKRIENSSKVLLDRKQSQEKVVVLAKERSALSKKEITKIASKSEKLKETQATEYNASMQAYIQNRKAYDFFEGARENTQSIEVYSPELKFGQDTSVSNCYRGLEQAFQVQLQQKVPFNAEIKPSTAGARDSSDPQSSSSKMQCFENENVLAFQYTAKDGGAFNVELSAIGKNLRVFVLPSVEKDRRVLQGERIKLQQELSEHGFIVKEFIVRGNSYVGSGEVLTKKVTL</sequence>
<reference evidence="1 2" key="1">
    <citation type="journal article" date="2020" name="Biotechnol. Biofuels">
        <title>New insights from the biogas microbiome by comprehensive genome-resolved metagenomics of nearly 1600 species originating from multiple anaerobic digesters.</title>
        <authorList>
            <person name="Campanaro S."/>
            <person name="Treu L."/>
            <person name="Rodriguez-R L.M."/>
            <person name="Kovalovszki A."/>
            <person name="Ziels R.M."/>
            <person name="Maus I."/>
            <person name="Zhu X."/>
            <person name="Kougias P.G."/>
            <person name="Basile A."/>
            <person name="Luo G."/>
            <person name="Schluter A."/>
            <person name="Konstantinidis K.T."/>
            <person name="Angelidaki I."/>
        </authorList>
    </citation>
    <scope>NUCLEOTIDE SEQUENCE [LARGE SCALE GENOMIC DNA]</scope>
    <source>
        <strain evidence="1">AS27yjCOA_65</strain>
    </source>
</reference>
<proteinExistence type="predicted"/>
<comment type="caution">
    <text evidence="1">The sequence shown here is derived from an EMBL/GenBank/DDBJ whole genome shotgun (WGS) entry which is preliminary data.</text>
</comment>
<dbReference type="EMBL" id="JAAZON010000326">
    <property type="protein sequence ID" value="NMC62982.1"/>
    <property type="molecule type" value="Genomic_DNA"/>
</dbReference>
<feature type="non-terminal residue" evidence="1">
    <location>
        <position position="1"/>
    </location>
</feature>
<organism evidence="1 2">
    <name type="scientific">SAR324 cluster bacterium</name>
    <dbReference type="NCBI Taxonomy" id="2024889"/>
    <lineage>
        <taxon>Bacteria</taxon>
        <taxon>Deltaproteobacteria</taxon>
        <taxon>SAR324 cluster</taxon>
    </lineage>
</organism>
<protein>
    <submittedName>
        <fullName evidence="1">Uncharacterized protein</fullName>
    </submittedName>
</protein>
<accession>A0A7X9IKA6</accession>
<dbReference type="Proteomes" id="UP000524246">
    <property type="component" value="Unassembled WGS sequence"/>
</dbReference>
<evidence type="ECO:0000313" key="1">
    <source>
        <dbReference type="EMBL" id="NMC62982.1"/>
    </source>
</evidence>
<gene>
    <name evidence="1" type="ORF">GYA55_07415</name>
</gene>
<name>A0A7X9IKA6_9DELT</name>
<evidence type="ECO:0000313" key="2">
    <source>
        <dbReference type="Proteomes" id="UP000524246"/>
    </source>
</evidence>
<dbReference type="AlphaFoldDB" id="A0A7X9IKA6"/>